<dbReference type="PROSITE" id="PS50889">
    <property type="entry name" value="S4"/>
    <property type="match status" value="1"/>
</dbReference>
<dbReference type="InterPro" id="IPR050343">
    <property type="entry name" value="RsuA_PseudoU_synthase"/>
</dbReference>
<dbReference type="InterPro" id="IPR020103">
    <property type="entry name" value="PsdUridine_synth_cat_dom_sf"/>
</dbReference>
<dbReference type="InterPro" id="IPR020094">
    <property type="entry name" value="TruA/RsuA/RluB/E/F_N"/>
</dbReference>
<dbReference type="CDD" id="cd00165">
    <property type="entry name" value="S4"/>
    <property type="match status" value="1"/>
</dbReference>
<evidence type="ECO:0000256" key="2">
    <source>
        <dbReference type="ARBA" id="ARBA00023235"/>
    </source>
</evidence>
<evidence type="ECO:0000313" key="7">
    <source>
        <dbReference type="Proteomes" id="UP000285655"/>
    </source>
</evidence>
<dbReference type="InterPro" id="IPR036986">
    <property type="entry name" value="S4_RNA-bd_sf"/>
</dbReference>
<gene>
    <name evidence="6" type="ORF">C4544_06480</name>
</gene>
<name>A0A419DA68_9BACT</name>
<evidence type="ECO:0000256" key="3">
    <source>
        <dbReference type="PROSITE-ProRule" id="PRU00182"/>
    </source>
</evidence>
<dbReference type="EMBL" id="QZJW01000055">
    <property type="protein sequence ID" value="RJO59987.1"/>
    <property type="molecule type" value="Genomic_DNA"/>
</dbReference>
<dbReference type="Gene3D" id="3.30.70.1560">
    <property type="entry name" value="Alpha-L RNA-binding motif"/>
    <property type="match status" value="1"/>
</dbReference>
<dbReference type="FunFam" id="3.30.70.1560:FF:000001">
    <property type="entry name" value="Pseudouridine synthase"/>
    <property type="match status" value="1"/>
</dbReference>
<keyword evidence="2 4" id="KW-0413">Isomerase</keyword>
<evidence type="ECO:0000313" key="6">
    <source>
        <dbReference type="EMBL" id="RJO59987.1"/>
    </source>
</evidence>
<accession>A0A419DA68</accession>
<protein>
    <recommendedName>
        <fullName evidence="4">Pseudouridine synthase</fullName>
        <ecNumber evidence="4">5.4.99.-</ecNumber>
    </recommendedName>
</protein>
<dbReference type="Gene3D" id="3.10.290.10">
    <property type="entry name" value="RNA-binding S4 domain"/>
    <property type="match status" value="1"/>
</dbReference>
<dbReference type="SUPFAM" id="SSF55174">
    <property type="entry name" value="Alpha-L RNA-binding motif"/>
    <property type="match status" value="1"/>
</dbReference>
<organism evidence="6 7">
    <name type="scientific">candidate division WS5 bacterium</name>
    <dbReference type="NCBI Taxonomy" id="2093353"/>
    <lineage>
        <taxon>Bacteria</taxon>
        <taxon>candidate division WS5</taxon>
    </lineage>
</organism>
<dbReference type="GO" id="GO:0000455">
    <property type="term" value="P:enzyme-directed rRNA pseudouridine synthesis"/>
    <property type="evidence" value="ECO:0007669"/>
    <property type="project" value="UniProtKB-ARBA"/>
</dbReference>
<dbReference type="InterPro" id="IPR042092">
    <property type="entry name" value="PsdUridine_s_RsuA/RluB/E/F_cat"/>
</dbReference>
<dbReference type="InterPro" id="IPR000748">
    <property type="entry name" value="PsdUridine_synth_RsuA/RluB/E/F"/>
</dbReference>
<dbReference type="PROSITE" id="PS01149">
    <property type="entry name" value="PSI_RSU"/>
    <property type="match status" value="1"/>
</dbReference>
<dbReference type="GO" id="GO:0005829">
    <property type="term" value="C:cytosol"/>
    <property type="evidence" value="ECO:0007669"/>
    <property type="project" value="UniProtKB-ARBA"/>
</dbReference>
<reference evidence="6 7" key="1">
    <citation type="journal article" date="2017" name="ISME J.">
        <title>Energy and carbon metabolisms in a deep terrestrial subsurface fluid microbial community.</title>
        <authorList>
            <person name="Momper L."/>
            <person name="Jungbluth S.P."/>
            <person name="Lee M.D."/>
            <person name="Amend J.P."/>
        </authorList>
    </citation>
    <scope>NUCLEOTIDE SEQUENCE [LARGE SCALE GENOMIC DNA]</scope>
    <source>
        <strain evidence="6">SURF_29</strain>
    </source>
</reference>
<dbReference type="SUPFAM" id="SSF55120">
    <property type="entry name" value="Pseudouridine synthase"/>
    <property type="match status" value="1"/>
</dbReference>
<proteinExistence type="inferred from homology"/>
<dbReference type="SMART" id="SM00363">
    <property type="entry name" value="S4"/>
    <property type="match status" value="1"/>
</dbReference>
<comment type="similarity">
    <text evidence="1 4">Belongs to the pseudouridine synthase RsuA family.</text>
</comment>
<comment type="caution">
    <text evidence="6">The sequence shown here is derived from an EMBL/GenBank/DDBJ whole genome shotgun (WGS) entry which is preliminary data.</text>
</comment>
<dbReference type="PANTHER" id="PTHR47683:SF2">
    <property type="entry name" value="RNA-BINDING S4 DOMAIN-CONTAINING PROTEIN"/>
    <property type="match status" value="1"/>
</dbReference>
<feature type="domain" description="RNA-binding S4" evidence="5">
    <location>
        <begin position="1"/>
        <end position="78"/>
    </location>
</feature>
<dbReference type="CDD" id="cd02870">
    <property type="entry name" value="PseudoU_synth_RsuA_like"/>
    <property type="match status" value="1"/>
</dbReference>
<dbReference type="GO" id="GO:0120159">
    <property type="term" value="F:rRNA pseudouridine synthase activity"/>
    <property type="evidence" value="ECO:0007669"/>
    <property type="project" value="UniProtKB-ARBA"/>
</dbReference>
<dbReference type="InterPro" id="IPR002942">
    <property type="entry name" value="S4_RNA-bd"/>
</dbReference>
<dbReference type="EC" id="5.4.99.-" evidence="4"/>
<dbReference type="Proteomes" id="UP000285655">
    <property type="component" value="Unassembled WGS sequence"/>
</dbReference>
<dbReference type="Gene3D" id="3.30.70.580">
    <property type="entry name" value="Pseudouridine synthase I, catalytic domain, N-terminal subdomain"/>
    <property type="match status" value="1"/>
</dbReference>
<dbReference type="Pfam" id="PF00849">
    <property type="entry name" value="PseudoU_synth_2"/>
    <property type="match status" value="1"/>
</dbReference>
<evidence type="ECO:0000259" key="5">
    <source>
        <dbReference type="SMART" id="SM00363"/>
    </source>
</evidence>
<evidence type="ECO:0000256" key="4">
    <source>
        <dbReference type="RuleBase" id="RU003887"/>
    </source>
</evidence>
<evidence type="ECO:0000256" key="1">
    <source>
        <dbReference type="ARBA" id="ARBA00008348"/>
    </source>
</evidence>
<keyword evidence="3" id="KW-0694">RNA-binding</keyword>
<dbReference type="PANTHER" id="PTHR47683">
    <property type="entry name" value="PSEUDOURIDINE SYNTHASE FAMILY PROTEIN-RELATED"/>
    <property type="match status" value="1"/>
</dbReference>
<dbReference type="GO" id="GO:0003723">
    <property type="term" value="F:RNA binding"/>
    <property type="evidence" value="ECO:0007669"/>
    <property type="project" value="UniProtKB-KW"/>
</dbReference>
<dbReference type="NCBIfam" id="TIGR00093">
    <property type="entry name" value="pseudouridine synthase"/>
    <property type="match status" value="1"/>
</dbReference>
<dbReference type="AlphaFoldDB" id="A0A419DA68"/>
<sequence>MRINQYISRSTGYSRRKAEELVLAGRIKVAFFVIPEKSGIQPTDEIVTNLATEVNPLDKVFLDDKLIQPQKFVYYALNKPVGYTTTTSDPHAEKLITELVPKDPPVFPVGRLDKDTSGLIFLTNDGDFAQKMTHPKYEKEKEYIVETDKELSDKSLNKLRNGIELDDGITAPAKVKIISAKKYSITIHEGKNRQVRRMIEAVGAKVITLKRIRIGDFELENLEEGKYKKFATSNF</sequence>
<dbReference type="InterPro" id="IPR018496">
    <property type="entry name" value="PsdUridine_synth_RsuA/RluB_CS"/>
</dbReference>
<dbReference type="InterPro" id="IPR006145">
    <property type="entry name" value="PsdUridine_synth_RsuA/RluA"/>
</dbReference>